<evidence type="ECO:0000259" key="1">
    <source>
        <dbReference type="PROSITE" id="PS51201"/>
    </source>
</evidence>
<comment type="caution">
    <text evidence="2">The sequence shown here is derived from an EMBL/GenBank/DDBJ whole genome shotgun (WGS) entry which is preliminary data.</text>
</comment>
<proteinExistence type="predicted"/>
<dbReference type="Pfam" id="PF02254">
    <property type="entry name" value="TrkA_N"/>
    <property type="match status" value="1"/>
</dbReference>
<dbReference type="PANTHER" id="PTHR43833:SF7">
    <property type="entry name" value="KTR SYSTEM POTASSIUM UPTAKE PROTEIN C"/>
    <property type="match status" value="1"/>
</dbReference>
<dbReference type="Gene3D" id="3.40.50.720">
    <property type="entry name" value="NAD(P)-binding Rossmann-like Domain"/>
    <property type="match status" value="1"/>
</dbReference>
<keyword evidence="3" id="KW-1185">Reference proteome</keyword>
<evidence type="ECO:0000313" key="3">
    <source>
        <dbReference type="Proteomes" id="UP001549055"/>
    </source>
</evidence>
<feature type="domain" description="RCK N-terminal" evidence="1">
    <location>
        <begin position="3"/>
        <end position="119"/>
    </location>
</feature>
<dbReference type="PANTHER" id="PTHR43833">
    <property type="entry name" value="POTASSIUM CHANNEL PROTEIN 2-RELATED-RELATED"/>
    <property type="match status" value="1"/>
</dbReference>
<dbReference type="Proteomes" id="UP001549055">
    <property type="component" value="Unassembled WGS sequence"/>
</dbReference>
<dbReference type="EMBL" id="JBEPMK010000004">
    <property type="protein sequence ID" value="MET3644591.1"/>
    <property type="molecule type" value="Genomic_DNA"/>
</dbReference>
<protein>
    <submittedName>
        <fullName evidence="2">Trk system potassium uptake protein TrkA</fullName>
    </submittedName>
</protein>
<sequence>MPVQTIGILGLGVFGTNIAKTLAKYNSHIIAVDNHESQINQMEAILARGVVGDITDKDLLRAAGIGSCDTVVVATGNNLESSVLAVLHCKALGVPKVIAKAKSKTTREVLLKIGADRVISPERETGISLAKHLLHHDTTELIELDGNISIVEFQPPAKWIGKTLAQLNPRQKYMMNIIGYRSKYGSDRQLHIQLSPDYTFNEDELIMAVMDNNTVDHFEEYTNKIL</sequence>
<dbReference type="InterPro" id="IPR003148">
    <property type="entry name" value="RCK_N"/>
</dbReference>
<dbReference type="InterPro" id="IPR006037">
    <property type="entry name" value="RCK_C"/>
</dbReference>
<dbReference type="RefSeq" id="WP_253365277.1">
    <property type="nucleotide sequence ID" value="NZ_JALJXU010000005.1"/>
</dbReference>
<dbReference type="SUPFAM" id="SSF116726">
    <property type="entry name" value="TrkA C-terminal domain-like"/>
    <property type="match status" value="1"/>
</dbReference>
<dbReference type="InterPro" id="IPR050721">
    <property type="entry name" value="Trk_Ktr_HKT_K-transport"/>
</dbReference>
<dbReference type="Pfam" id="PF02080">
    <property type="entry name" value="TrkA_C"/>
    <property type="match status" value="1"/>
</dbReference>
<name>A0ABV2JKY6_9STRE</name>
<organism evidence="2 3">
    <name type="scientific">Streptococcus gallinaceus</name>
    <dbReference type="NCBI Taxonomy" id="165758"/>
    <lineage>
        <taxon>Bacteria</taxon>
        <taxon>Bacillati</taxon>
        <taxon>Bacillota</taxon>
        <taxon>Bacilli</taxon>
        <taxon>Lactobacillales</taxon>
        <taxon>Streptococcaceae</taxon>
        <taxon>Streptococcus</taxon>
    </lineage>
</organism>
<dbReference type="PROSITE" id="PS51201">
    <property type="entry name" value="RCK_N"/>
    <property type="match status" value="1"/>
</dbReference>
<accession>A0ABV2JKY6</accession>
<gene>
    <name evidence="2" type="ORF">ABID27_001218</name>
</gene>
<reference evidence="2 3" key="1">
    <citation type="submission" date="2024-06" db="EMBL/GenBank/DDBJ databases">
        <title>Genomic Encyclopedia of Type Strains, Phase IV (KMG-IV): sequencing the most valuable type-strain genomes for metagenomic binning, comparative biology and taxonomic classification.</title>
        <authorList>
            <person name="Goeker M."/>
        </authorList>
    </citation>
    <scope>NUCLEOTIDE SEQUENCE [LARGE SCALE GENOMIC DNA]</scope>
    <source>
        <strain evidence="2 3">DSM 15349</strain>
    </source>
</reference>
<dbReference type="SUPFAM" id="SSF51735">
    <property type="entry name" value="NAD(P)-binding Rossmann-fold domains"/>
    <property type="match status" value="1"/>
</dbReference>
<evidence type="ECO:0000313" key="2">
    <source>
        <dbReference type="EMBL" id="MET3644591.1"/>
    </source>
</evidence>
<dbReference type="InterPro" id="IPR036721">
    <property type="entry name" value="RCK_C_sf"/>
</dbReference>
<dbReference type="Gene3D" id="3.30.70.1450">
    <property type="entry name" value="Regulator of K+ conductance, C-terminal domain"/>
    <property type="match status" value="1"/>
</dbReference>
<dbReference type="InterPro" id="IPR036291">
    <property type="entry name" value="NAD(P)-bd_dom_sf"/>
</dbReference>